<accession>A0A537JX87</accession>
<dbReference type="Proteomes" id="UP000318509">
    <property type="component" value="Unassembled WGS sequence"/>
</dbReference>
<gene>
    <name evidence="2" type="ORF">E6H00_13425</name>
</gene>
<evidence type="ECO:0000313" key="2">
    <source>
        <dbReference type="EMBL" id="TMI88157.1"/>
    </source>
</evidence>
<feature type="non-terminal residue" evidence="2">
    <location>
        <position position="160"/>
    </location>
</feature>
<name>A0A537JX87_9BACT</name>
<feature type="signal peptide" evidence="1">
    <location>
        <begin position="1"/>
        <end position="24"/>
    </location>
</feature>
<organism evidence="2 3">
    <name type="scientific">Candidatus Segetimicrobium genomatis</name>
    <dbReference type="NCBI Taxonomy" id="2569760"/>
    <lineage>
        <taxon>Bacteria</taxon>
        <taxon>Bacillati</taxon>
        <taxon>Candidatus Sysuimicrobiota</taxon>
        <taxon>Candidatus Sysuimicrobiia</taxon>
        <taxon>Candidatus Sysuimicrobiales</taxon>
        <taxon>Candidatus Segetimicrobiaceae</taxon>
        <taxon>Candidatus Segetimicrobium</taxon>
    </lineage>
</organism>
<evidence type="ECO:0000256" key="1">
    <source>
        <dbReference type="SAM" id="SignalP"/>
    </source>
</evidence>
<sequence length="160" mass="16373">MGRQILIALVLAAAIAGTAAAAQAATYDIASDFSAASNPNGVWSYGFAPTPVITPGVPPALVLYDQSGPTSCGGSNRPFWDSSVVQSSGAPAVFDNPTGSPIGCGIYVHPAHTAGFHPGQQDQFSIYRFTTPSTGNYALDATFMVLDPATGGTDVHILNN</sequence>
<evidence type="ECO:0000313" key="3">
    <source>
        <dbReference type="Proteomes" id="UP000318509"/>
    </source>
</evidence>
<proteinExistence type="predicted"/>
<dbReference type="AlphaFoldDB" id="A0A537JX87"/>
<dbReference type="EMBL" id="VBAK01000144">
    <property type="protein sequence ID" value="TMI88157.1"/>
    <property type="molecule type" value="Genomic_DNA"/>
</dbReference>
<comment type="caution">
    <text evidence="2">The sequence shown here is derived from an EMBL/GenBank/DDBJ whole genome shotgun (WGS) entry which is preliminary data.</text>
</comment>
<keyword evidence="1" id="KW-0732">Signal</keyword>
<reference evidence="2 3" key="1">
    <citation type="journal article" date="2019" name="Nat. Microbiol.">
        <title>Mediterranean grassland soil C-N compound turnover is dependent on rainfall and depth, and is mediated by genomically divergent microorganisms.</title>
        <authorList>
            <person name="Diamond S."/>
            <person name="Andeer P.F."/>
            <person name="Li Z."/>
            <person name="Crits-Christoph A."/>
            <person name="Burstein D."/>
            <person name="Anantharaman K."/>
            <person name="Lane K.R."/>
            <person name="Thomas B.C."/>
            <person name="Pan C."/>
            <person name="Northen T.R."/>
            <person name="Banfield J.F."/>
        </authorList>
    </citation>
    <scope>NUCLEOTIDE SEQUENCE [LARGE SCALE GENOMIC DNA]</scope>
    <source>
        <strain evidence="2">NP_3</strain>
    </source>
</reference>
<feature type="chain" id="PRO_5022004487" evidence="1">
    <location>
        <begin position="25"/>
        <end position="160"/>
    </location>
</feature>
<protein>
    <submittedName>
        <fullName evidence="2">Uncharacterized protein</fullName>
    </submittedName>
</protein>